<evidence type="ECO:0000313" key="3">
    <source>
        <dbReference type="Proteomes" id="UP001152803"/>
    </source>
</evidence>
<organism evidence="2 3">
    <name type="scientific">Conger conger</name>
    <name type="common">Conger eel</name>
    <name type="synonym">Muraena conger</name>
    <dbReference type="NCBI Taxonomy" id="82655"/>
    <lineage>
        <taxon>Eukaryota</taxon>
        <taxon>Metazoa</taxon>
        <taxon>Chordata</taxon>
        <taxon>Craniata</taxon>
        <taxon>Vertebrata</taxon>
        <taxon>Euteleostomi</taxon>
        <taxon>Actinopterygii</taxon>
        <taxon>Neopterygii</taxon>
        <taxon>Teleostei</taxon>
        <taxon>Anguilliformes</taxon>
        <taxon>Congridae</taxon>
        <taxon>Conger</taxon>
    </lineage>
</organism>
<reference evidence="2" key="1">
    <citation type="journal article" date="2023" name="Science">
        <title>Genome structures resolve the early diversification of teleost fishes.</title>
        <authorList>
            <person name="Parey E."/>
            <person name="Louis A."/>
            <person name="Montfort J."/>
            <person name="Bouchez O."/>
            <person name="Roques C."/>
            <person name="Iampietro C."/>
            <person name="Lluch J."/>
            <person name="Castinel A."/>
            <person name="Donnadieu C."/>
            <person name="Desvignes T."/>
            <person name="Floi Bucao C."/>
            <person name="Jouanno E."/>
            <person name="Wen M."/>
            <person name="Mejri S."/>
            <person name="Dirks R."/>
            <person name="Jansen H."/>
            <person name="Henkel C."/>
            <person name="Chen W.J."/>
            <person name="Zahm M."/>
            <person name="Cabau C."/>
            <person name="Klopp C."/>
            <person name="Thompson A.W."/>
            <person name="Robinson-Rechavi M."/>
            <person name="Braasch I."/>
            <person name="Lecointre G."/>
            <person name="Bobe J."/>
            <person name="Postlethwait J.H."/>
            <person name="Berthelot C."/>
            <person name="Roest Crollius H."/>
            <person name="Guiguen Y."/>
        </authorList>
    </citation>
    <scope>NUCLEOTIDE SEQUENCE</scope>
    <source>
        <strain evidence="2">Concon-B</strain>
    </source>
</reference>
<name>A0A9Q1I515_CONCO</name>
<dbReference type="Proteomes" id="UP001152803">
    <property type="component" value="Unassembled WGS sequence"/>
</dbReference>
<gene>
    <name evidence="2" type="ORF">COCON_G00044420</name>
</gene>
<dbReference type="OrthoDB" id="8962595at2759"/>
<feature type="compositionally biased region" description="Polar residues" evidence="1">
    <location>
        <begin position="12"/>
        <end position="32"/>
    </location>
</feature>
<feature type="region of interest" description="Disordered" evidence="1">
    <location>
        <begin position="1"/>
        <end position="97"/>
    </location>
</feature>
<feature type="compositionally biased region" description="Polar residues" evidence="1">
    <location>
        <begin position="87"/>
        <end position="97"/>
    </location>
</feature>
<sequence length="97" mass="10438">MSSVFPAEETPSPDSSPQRTGKQFSHSLSSPQLLAELVKHPALRSPREPSPERSSPLTSPDISYFPSSHTLDPTCDPPTASLPHTGESFSQQSRAPV</sequence>
<protein>
    <submittedName>
        <fullName evidence="2">Uncharacterized protein</fullName>
    </submittedName>
</protein>
<evidence type="ECO:0000256" key="1">
    <source>
        <dbReference type="SAM" id="MobiDB-lite"/>
    </source>
</evidence>
<keyword evidence="3" id="KW-1185">Reference proteome</keyword>
<proteinExistence type="predicted"/>
<accession>A0A9Q1I515</accession>
<evidence type="ECO:0000313" key="2">
    <source>
        <dbReference type="EMBL" id="KAJ8281923.1"/>
    </source>
</evidence>
<comment type="caution">
    <text evidence="2">The sequence shown here is derived from an EMBL/GenBank/DDBJ whole genome shotgun (WGS) entry which is preliminary data.</text>
</comment>
<dbReference type="AlphaFoldDB" id="A0A9Q1I515"/>
<dbReference type="EMBL" id="JAFJMO010000003">
    <property type="protein sequence ID" value="KAJ8281923.1"/>
    <property type="molecule type" value="Genomic_DNA"/>
</dbReference>